<proteinExistence type="inferred from homology"/>
<dbReference type="CDD" id="cd08421">
    <property type="entry name" value="PBP2_LTTR_like_1"/>
    <property type="match status" value="1"/>
</dbReference>
<evidence type="ECO:0000256" key="1">
    <source>
        <dbReference type="ARBA" id="ARBA00009437"/>
    </source>
</evidence>
<evidence type="ECO:0000313" key="7">
    <source>
        <dbReference type="Proteomes" id="UP001293718"/>
    </source>
</evidence>
<sequence>MRHDLTSLELFVAVAECGNLTHAAQRQHLAVSAVSKRIAELEELARTPLLIRQARGVALTPAGQSLLHHARQMLQLVQRMDEELGEYAGGMKGHIRLHAVASALTQFLPEELESFLSRHPGVHISLEERTGKAIARAVADGSADLGIVAGPTAAPGLSALPYRTDRLVLGVPNGHALARRKAVRFEEALAYPFVGPHAESSLSALMQQGAQACGRALLQRIQVSSFDAMCRLVETRLGITLLPQGVLAPHVAAGRLRSVELKEAWATRQMAIVLREPGELSHVTRALIDHLQKAAAQPR</sequence>
<dbReference type="Pfam" id="PF03466">
    <property type="entry name" value="LysR_substrate"/>
    <property type="match status" value="1"/>
</dbReference>
<evidence type="ECO:0000313" key="6">
    <source>
        <dbReference type="EMBL" id="MDZ5457397.1"/>
    </source>
</evidence>
<gene>
    <name evidence="6" type="ORF">SM757_12530</name>
</gene>
<evidence type="ECO:0000256" key="2">
    <source>
        <dbReference type="ARBA" id="ARBA00023015"/>
    </source>
</evidence>
<dbReference type="PANTHER" id="PTHR30419:SF2">
    <property type="entry name" value="LYSR FAMILY TRANSCRIPTIONAL REGULATOR"/>
    <property type="match status" value="1"/>
</dbReference>
<dbReference type="InterPro" id="IPR050950">
    <property type="entry name" value="HTH-type_LysR_regulators"/>
</dbReference>
<dbReference type="PANTHER" id="PTHR30419">
    <property type="entry name" value="HTH-TYPE TRANSCRIPTIONAL REGULATOR YBHD"/>
    <property type="match status" value="1"/>
</dbReference>
<keyword evidence="2" id="KW-0805">Transcription regulation</keyword>
<reference evidence="6 7" key="1">
    <citation type="submission" date="2023-11" db="EMBL/GenBank/DDBJ databases">
        <title>Draft genome of Azohydromonas lata strain H1 (DSM1123), a polyhydroxyalkanoate producer.</title>
        <authorList>
            <person name="Traversa D."/>
            <person name="D'Addabbo P."/>
            <person name="Pazzani C."/>
            <person name="Manzari C."/>
            <person name="Chiara M."/>
            <person name="Scrascia M."/>
        </authorList>
    </citation>
    <scope>NUCLEOTIDE SEQUENCE [LARGE SCALE GENOMIC DNA]</scope>
    <source>
        <strain evidence="6 7">H1</strain>
    </source>
</reference>
<dbReference type="Pfam" id="PF00126">
    <property type="entry name" value="HTH_1"/>
    <property type="match status" value="1"/>
</dbReference>
<dbReference type="InterPro" id="IPR036388">
    <property type="entry name" value="WH-like_DNA-bd_sf"/>
</dbReference>
<evidence type="ECO:0000259" key="5">
    <source>
        <dbReference type="PROSITE" id="PS50931"/>
    </source>
</evidence>
<dbReference type="RefSeq" id="WP_322465715.1">
    <property type="nucleotide sequence ID" value="NZ_JAXOJX010000018.1"/>
</dbReference>
<dbReference type="SUPFAM" id="SSF46785">
    <property type="entry name" value="Winged helix' DNA-binding domain"/>
    <property type="match status" value="1"/>
</dbReference>
<dbReference type="Gene3D" id="3.40.190.290">
    <property type="match status" value="1"/>
</dbReference>
<dbReference type="EMBL" id="JAXOJX010000018">
    <property type="protein sequence ID" value="MDZ5457397.1"/>
    <property type="molecule type" value="Genomic_DNA"/>
</dbReference>
<name>A0ABU5IE68_9BURK</name>
<protein>
    <submittedName>
        <fullName evidence="6">LysR substrate-binding domain-containing protein</fullName>
    </submittedName>
</protein>
<keyword evidence="7" id="KW-1185">Reference proteome</keyword>
<organism evidence="6 7">
    <name type="scientific">Azohydromonas lata</name>
    <dbReference type="NCBI Taxonomy" id="45677"/>
    <lineage>
        <taxon>Bacteria</taxon>
        <taxon>Pseudomonadati</taxon>
        <taxon>Pseudomonadota</taxon>
        <taxon>Betaproteobacteria</taxon>
        <taxon>Burkholderiales</taxon>
        <taxon>Sphaerotilaceae</taxon>
        <taxon>Azohydromonas</taxon>
    </lineage>
</organism>
<evidence type="ECO:0000256" key="4">
    <source>
        <dbReference type="ARBA" id="ARBA00023163"/>
    </source>
</evidence>
<accession>A0ABU5IE68</accession>
<dbReference type="Gene3D" id="1.10.10.10">
    <property type="entry name" value="Winged helix-like DNA-binding domain superfamily/Winged helix DNA-binding domain"/>
    <property type="match status" value="1"/>
</dbReference>
<evidence type="ECO:0000256" key="3">
    <source>
        <dbReference type="ARBA" id="ARBA00023125"/>
    </source>
</evidence>
<feature type="domain" description="HTH lysR-type" evidence="5">
    <location>
        <begin position="3"/>
        <end position="60"/>
    </location>
</feature>
<dbReference type="PROSITE" id="PS50931">
    <property type="entry name" value="HTH_LYSR"/>
    <property type="match status" value="1"/>
</dbReference>
<dbReference type="Proteomes" id="UP001293718">
    <property type="component" value="Unassembled WGS sequence"/>
</dbReference>
<keyword evidence="3" id="KW-0238">DNA-binding</keyword>
<dbReference type="InterPro" id="IPR000847">
    <property type="entry name" value="LysR_HTH_N"/>
</dbReference>
<dbReference type="InterPro" id="IPR036390">
    <property type="entry name" value="WH_DNA-bd_sf"/>
</dbReference>
<dbReference type="InterPro" id="IPR005119">
    <property type="entry name" value="LysR_subst-bd"/>
</dbReference>
<comment type="similarity">
    <text evidence="1">Belongs to the LysR transcriptional regulatory family.</text>
</comment>
<keyword evidence="4" id="KW-0804">Transcription</keyword>
<comment type="caution">
    <text evidence="6">The sequence shown here is derived from an EMBL/GenBank/DDBJ whole genome shotgun (WGS) entry which is preliminary data.</text>
</comment>
<dbReference type="SUPFAM" id="SSF53850">
    <property type="entry name" value="Periplasmic binding protein-like II"/>
    <property type="match status" value="1"/>
</dbReference>